<feature type="transmembrane region" description="Helical" evidence="7">
    <location>
        <begin position="63"/>
        <end position="84"/>
    </location>
</feature>
<evidence type="ECO:0000313" key="9">
    <source>
        <dbReference type="EMBL" id="MDR8020354.1"/>
    </source>
</evidence>
<evidence type="ECO:0000256" key="6">
    <source>
        <dbReference type="ARBA" id="ARBA00023136"/>
    </source>
</evidence>
<keyword evidence="6 7" id="KW-0472">Membrane</keyword>
<dbReference type="InterPro" id="IPR051311">
    <property type="entry name" value="DedA_domain"/>
</dbReference>
<feature type="transmembrane region" description="Helical" evidence="7">
    <location>
        <begin position="127"/>
        <end position="147"/>
    </location>
</feature>
<reference evidence="9 10" key="1">
    <citation type="submission" date="2023-09" db="EMBL/GenBank/DDBJ databases">
        <title>Description of three actinobacteria isolated from air of manufacturing shop in a pharmaceutical factory.</title>
        <authorList>
            <person name="Zhang D.-F."/>
        </authorList>
    </citation>
    <scope>NUCLEOTIDE SEQUENCE [LARGE SCALE GENOMIC DNA]</scope>
    <source>
        <strain evidence="9 10">LY-0111</strain>
    </source>
</reference>
<feature type="transmembrane region" description="Helical" evidence="7">
    <location>
        <begin position="96"/>
        <end position="121"/>
    </location>
</feature>
<comment type="caution">
    <text evidence="9">The sequence shown here is derived from an EMBL/GenBank/DDBJ whole genome shotgun (WGS) entry which is preliminary data.</text>
</comment>
<evidence type="ECO:0000313" key="10">
    <source>
        <dbReference type="Proteomes" id="UP001251870"/>
    </source>
</evidence>
<evidence type="ECO:0000256" key="5">
    <source>
        <dbReference type="ARBA" id="ARBA00022989"/>
    </source>
</evidence>
<keyword evidence="10" id="KW-1185">Reference proteome</keyword>
<feature type="domain" description="VTT" evidence="8">
    <location>
        <begin position="12"/>
        <end position="114"/>
    </location>
</feature>
<evidence type="ECO:0000259" key="8">
    <source>
        <dbReference type="Pfam" id="PF09335"/>
    </source>
</evidence>
<feature type="transmembrane region" description="Helical" evidence="7">
    <location>
        <begin position="12"/>
        <end position="31"/>
    </location>
</feature>
<comment type="similarity">
    <text evidence="2">Belongs to the DedA family.</text>
</comment>
<dbReference type="RefSeq" id="WP_310549334.1">
    <property type="nucleotide sequence ID" value="NZ_JAVKGR010000024.1"/>
</dbReference>
<evidence type="ECO:0000256" key="4">
    <source>
        <dbReference type="ARBA" id="ARBA00022692"/>
    </source>
</evidence>
<evidence type="ECO:0000256" key="2">
    <source>
        <dbReference type="ARBA" id="ARBA00010792"/>
    </source>
</evidence>
<protein>
    <submittedName>
        <fullName evidence="9">VTT domain-containing protein</fullName>
    </submittedName>
</protein>
<dbReference type="Proteomes" id="UP001251870">
    <property type="component" value="Unassembled WGS sequence"/>
</dbReference>
<dbReference type="PANTHER" id="PTHR42709">
    <property type="entry name" value="ALKALINE PHOSPHATASE LIKE PROTEIN"/>
    <property type="match status" value="1"/>
</dbReference>
<gene>
    <name evidence="9" type="ORF">RIL96_12370</name>
</gene>
<keyword evidence="3" id="KW-1003">Cell membrane</keyword>
<evidence type="ECO:0000256" key="1">
    <source>
        <dbReference type="ARBA" id="ARBA00004651"/>
    </source>
</evidence>
<organism evidence="9 10">
    <name type="scientific">Nesterenkonia aerolata</name>
    <dbReference type="NCBI Taxonomy" id="3074079"/>
    <lineage>
        <taxon>Bacteria</taxon>
        <taxon>Bacillati</taxon>
        <taxon>Actinomycetota</taxon>
        <taxon>Actinomycetes</taxon>
        <taxon>Micrococcales</taxon>
        <taxon>Micrococcaceae</taxon>
        <taxon>Nesterenkonia</taxon>
    </lineage>
</organism>
<name>A0ABU2DV18_9MICC</name>
<keyword evidence="4 7" id="KW-0812">Transmembrane</keyword>
<dbReference type="EMBL" id="JAVKGR010000024">
    <property type="protein sequence ID" value="MDR8020354.1"/>
    <property type="molecule type" value="Genomic_DNA"/>
</dbReference>
<proteinExistence type="inferred from homology"/>
<dbReference type="InterPro" id="IPR032816">
    <property type="entry name" value="VTT_dom"/>
</dbReference>
<sequence length="165" mass="17843">MYEWILDQPLALGVAMLFVIVFLRAGGTYLLGRGAHRLADRGRAARLLRRPQVLKAMDTVNRWGAPVVALSFLTIGFQTAINAAAGMTRMPLSRYLPALVVGGLAWAVIYATVGLAAIMLWLRLFLLSPWAAVAATLVIIGAILLLVHARRRTADNTAGHSHHPG</sequence>
<evidence type="ECO:0000256" key="7">
    <source>
        <dbReference type="SAM" id="Phobius"/>
    </source>
</evidence>
<accession>A0ABU2DV18</accession>
<evidence type="ECO:0000256" key="3">
    <source>
        <dbReference type="ARBA" id="ARBA00022475"/>
    </source>
</evidence>
<comment type="subcellular location">
    <subcellularLocation>
        <location evidence="1">Cell membrane</location>
        <topology evidence="1">Multi-pass membrane protein</topology>
    </subcellularLocation>
</comment>
<keyword evidence="5 7" id="KW-1133">Transmembrane helix</keyword>
<dbReference type="PANTHER" id="PTHR42709:SF6">
    <property type="entry name" value="UNDECAPRENYL PHOSPHATE TRANSPORTER A"/>
    <property type="match status" value="1"/>
</dbReference>
<dbReference type="Pfam" id="PF09335">
    <property type="entry name" value="VTT_dom"/>
    <property type="match status" value="1"/>
</dbReference>